<dbReference type="Gene3D" id="1.10.357.10">
    <property type="entry name" value="Tetracycline Repressor, domain 2"/>
    <property type="match status" value="1"/>
</dbReference>
<proteinExistence type="predicted"/>
<dbReference type="PROSITE" id="PS50977">
    <property type="entry name" value="HTH_TETR_2"/>
    <property type="match status" value="1"/>
</dbReference>
<dbReference type="PANTHER" id="PTHR30055:SF234">
    <property type="entry name" value="HTH-TYPE TRANSCRIPTIONAL REGULATOR BETI"/>
    <property type="match status" value="1"/>
</dbReference>
<dbReference type="PANTHER" id="PTHR30055">
    <property type="entry name" value="HTH-TYPE TRANSCRIPTIONAL REGULATOR RUTR"/>
    <property type="match status" value="1"/>
</dbReference>
<dbReference type="InterPro" id="IPR036271">
    <property type="entry name" value="Tet_transcr_reg_TetR-rel_C_sf"/>
</dbReference>
<evidence type="ECO:0000256" key="4">
    <source>
        <dbReference type="ARBA" id="ARBA00023163"/>
    </source>
</evidence>
<dbReference type="InterPro" id="IPR039538">
    <property type="entry name" value="BetI_C"/>
</dbReference>
<reference evidence="7 8" key="1">
    <citation type="submission" date="2024-10" db="EMBL/GenBank/DDBJ databases">
        <title>The Natural Products Discovery Center: Release of the First 8490 Sequenced Strains for Exploring Actinobacteria Biosynthetic Diversity.</title>
        <authorList>
            <person name="Kalkreuter E."/>
            <person name="Kautsar S.A."/>
            <person name="Yang D."/>
            <person name="Bader C.D."/>
            <person name="Teijaro C.N."/>
            <person name="Fluegel L."/>
            <person name="Davis C.M."/>
            <person name="Simpson J.R."/>
            <person name="Lauterbach L."/>
            <person name="Steele A.D."/>
            <person name="Gui C."/>
            <person name="Meng S."/>
            <person name="Li G."/>
            <person name="Viehrig K."/>
            <person name="Ye F."/>
            <person name="Su P."/>
            <person name="Kiefer A.F."/>
            <person name="Nichols A."/>
            <person name="Cepeda A.J."/>
            <person name="Yan W."/>
            <person name="Fan B."/>
            <person name="Jiang Y."/>
            <person name="Adhikari A."/>
            <person name="Zheng C.-J."/>
            <person name="Schuster L."/>
            <person name="Cowan T.M."/>
            <person name="Smanski M.J."/>
            <person name="Chevrette M.G."/>
            <person name="De Carvalho L.P.S."/>
            <person name="Shen B."/>
        </authorList>
    </citation>
    <scope>NUCLEOTIDE SEQUENCE [LARGE SCALE GENOMIC DNA]</scope>
    <source>
        <strain evidence="7 8">NPDC000087</strain>
    </source>
</reference>
<feature type="DNA-binding region" description="H-T-H motif" evidence="5">
    <location>
        <begin position="28"/>
        <end position="47"/>
    </location>
</feature>
<evidence type="ECO:0000259" key="6">
    <source>
        <dbReference type="PROSITE" id="PS50977"/>
    </source>
</evidence>
<keyword evidence="2" id="KW-0805">Transcription regulation</keyword>
<evidence type="ECO:0000313" key="8">
    <source>
        <dbReference type="Proteomes" id="UP001602245"/>
    </source>
</evidence>
<keyword evidence="1" id="KW-0678">Repressor</keyword>
<dbReference type="Pfam" id="PF13977">
    <property type="entry name" value="TetR_C_6"/>
    <property type="match status" value="1"/>
</dbReference>
<protein>
    <submittedName>
        <fullName evidence="7">TetR/AcrR family transcriptional regulator</fullName>
    </submittedName>
</protein>
<dbReference type="EMBL" id="JBIAZU010000002">
    <property type="protein sequence ID" value="MFF5289845.1"/>
    <property type="molecule type" value="Genomic_DNA"/>
</dbReference>
<gene>
    <name evidence="7" type="ORF">ACFY35_10415</name>
</gene>
<dbReference type="SUPFAM" id="SSF48498">
    <property type="entry name" value="Tetracyclin repressor-like, C-terminal domain"/>
    <property type="match status" value="1"/>
</dbReference>
<accession>A0ABW6WC03</accession>
<keyword evidence="3 5" id="KW-0238">DNA-binding</keyword>
<dbReference type="SUPFAM" id="SSF46689">
    <property type="entry name" value="Homeodomain-like"/>
    <property type="match status" value="1"/>
</dbReference>
<evidence type="ECO:0000256" key="2">
    <source>
        <dbReference type="ARBA" id="ARBA00023015"/>
    </source>
</evidence>
<comment type="caution">
    <text evidence="7">The sequence shown here is derived from an EMBL/GenBank/DDBJ whole genome shotgun (WGS) entry which is preliminary data.</text>
</comment>
<evidence type="ECO:0000313" key="7">
    <source>
        <dbReference type="EMBL" id="MFF5289845.1"/>
    </source>
</evidence>
<name>A0ABW6WC03_9ACTN</name>
<dbReference type="InterPro" id="IPR009057">
    <property type="entry name" value="Homeodomain-like_sf"/>
</dbReference>
<dbReference type="InterPro" id="IPR001647">
    <property type="entry name" value="HTH_TetR"/>
</dbReference>
<evidence type="ECO:0000256" key="1">
    <source>
        <dbReference type="ARBA" id="ARBA00022491"/>
    </source>
</evidence>
<evidence type="ECO:0000256" key="5">
    <source>
        <dbReference type="PROSITE-ProRule" id="PRU00335"/>
    </source>
</evidence>
<evidence type="ECO:0000256" key="3">
    <source>
        <dbReference type="ARBA" id="ARBA00023125"/>
    </source>
</evidence>
<dbReference type="PRINTS" id="PR00455">
    <property type="entry name" value="HTHTETR"/>
</dbReference>
<feature type="domain" description="HTH tetR-type" evidence="6">
    <location>
        <begin position="5"/>
        <end position="65"/>
    </location>
</feature>
<dbReference type="InterPro" id="IPR050109">
    <property type="entry name" value="HTH-type_TetR-like_transc_reg"/>
</dbReference>
<keyword evidence="4" id="KW-0804">Transcription</keyword>
<dbReference type="RefSeq" id="WP_020511617.1">
    <property type="nucleotide sequence ID" value="NZ_JBIAZU010000002.1"/>
</dbReference>
<keyword evidence="8" id="KW-1185">Reference proteome</keyword>
<organism evidence="7 8">
    <name type="scientific">Paractinoplanes globisporus</name>
    <dbReference type="NCBI Taxonomy" id="113565"/>
    <lineage>
        <taxon>Bacteria</taxon>
        <taxon>Bacillati</taxon>
        <taxon>Actinomycetota</taxon>
        <taxon>Actinomycetes</taxon>
        <taxon>Micromonosporales</taxon>
        <taxon>Micromonosporaceae</taxon>
        <taxon>Paractinoplanes</taxon>
    </lineage>
</organism>
<dbReference type="Proteomes" id="UP001602245">
    <property type="component" value="Unassembled WGS sequence"/>
</dbReference>
<dbReference type="Pfam" id="PF00440">
    <property type="entry name" value="TetR_N"/>
    <property type="match status" value="1"/>
</dbReference>
<sequence>MIDAAQTRTTILVAACETIAELGFEKVRMRNVAERAGVSTALLHYHFENREKLFHEALRYTFETVGREEYEAPAPAENPHAWRLARIIDSSLPMDEDTRRDGLLWQELWLRAARDKESREFTHWLYAELRDWIGGVIAEGVAAGSFGPCDPRRVADLVLVLTDGYSVHLAFGDPAFDLQAAETTIWRLVSAELGLTVPFPRRHPDGSS</sequence>